<dbReference type="Proteomes" id="UP000265120">
    <property type="component" value="Chromosome W"/>
</dbReference>
<reference evidence="1" key="2">
    <citation type="submission" date="2025-08" db="UniProtKB">
        <authorList>
            <consortium name="Ensembl"/>
        </authorList>
    </citation>
    <scope>IDENTIFICATION</scope>
</reference>
<dbReference type="AlphaFoldDB" id="A0A3P8W3C1"/>
<accession>A0A3P8W3C1</accession>
<dbReference type="OMA" id="SITAYWF"/>
<sequence>MLGLRHGEILQLLGSVDEVFISMRTLKRMRRMKDEDDLRIYVFTLHEPSYTVINRAVASITAYWFMSRPRPMLPPCDLGAQSVAVNVSEPCRQSALQKDDLLLDLYYDDTRTVYDMFQRSLWISRVYCVGQSSSPWFTFSFIPKHVIVK</sequence>
<dbReference type="InParanoid" id="A0A3P8W3C1"/>
<keyword evidence="2" id="KW-1185">Reference proteome</keyword>
<dbReference type="GeneTree" id="ENSGT00940000166050"/>
<name>A0A3P8W3C1_CYNSE</name>
<proteinExistence type="predicted"/>
<dbReference type="STRING" id="244447.ENSCSEP00000021119"/>
<evidence type="ECO:0000313" key="2">
    <source>
        <dbReference type="Proteomes" id="UP000265120"/>
    </source>
</evidence>
<organism evidence="1 2">
    <name type="scientific">Cynoglossus semilaevis</name>
    <name type="common">Tongue sole</name>
    <dbReference type="NCBI Taxonomy" id="244447"/>
    <lineage>
        <taxon>Eukaryota</taxon>
        <taxon>Metazoa</taxon>
        <taxon>Chordata</taxon>
        <taxon>Craniata</taxon>
        <taxon>Vertebrata</taxon>
        <taxon>Euteleostomi</taxon>
        <taxon>Actinopterygii</taxon>
        <taxon>Neopterygii</taxon>
        <taxon>Teleostei</taxon>
        <taxon>Neoteleostei</taxon>
        <taxon>Acanthomorphata</taxon>
        <taxon>Carangaria</taxon>
        <taxon>Pleuronectiformes</taxon>
        <taxon>Pleuronectoidei</taxon>
        <taxon>Cynoglossidae</taxon>
        <taxon>Cynoglossinae</taxon>
        <taxon>Cynoglossus</taxon>
    </lineage>
</organism>
<evidence type="ECO:0000313" key="1">
    <source>
        <dbReference type="Ensembl" id="ENSCSEP00000021119.1"/>
    </source>
</evidence>
<protein>
    <submittedName>
        <fullName evidence="1">Uncharacterized protein</fullName>
    </submittedName>
</protein>
<dbReference type="Ensembl" id="ENSCSET00000021391.1">
    <property type="protein sequence ID" value="ENSCSEP00000021119.1"/>
    <property type="gene ID" value="ENSCSEG00000013488.1"/>
</dbReference>
<reference evidence="1 2" key="1">
    <citation type="journal article" date="2014" name="Nat. Genet.">
        <title>Whole-genome sequence of a flatfish provides insights into ZW sex chromosome evolution and adaptation to a benthic lifestyle.</title>
        <authorList>
            <person name="Chen S."/>
            <person name="Zhang G."/>
            <person name="Shao C."/>
            <person name="Huang Q."/>
            <person name="Liu G."/>
            <person name="Zhang P."/>
            <person name="Song W."/>
            <person name="An N."/>
            <person name="Chalopin D."/>
            <person name="Volff J.N."/>
            <person name="Hong Y."/>
            <person name="Li Q."/>
            <person name="Sha Z."/>
            <person name="Zhou H."/>
            <person name="Xie M."/>
            <person name="Yu Q."/>
            <person name="Liu Y."/>
            <person name="Xiang H."/>
            <person name="Wang N."/>
            <person name="Wu K."/>
            <person name="Yang C."/>
            <person name="Zhou Q."/>
            <person name="Liao X."/>
            <person name="Yang L."/>
            <person name="Hu Q."/>
            <person name="Zhang J."/>
            <person name="Meng L."/>
            <person name="Jin L."/>
            <person name="Tian Y."/>
            <person name="Lian J."/>
            <person name="Yang J."/>
            <person name="Miao G."/>
            <person name="Liu S."/>
            <person name="Liang Z."/>
            <person name="Yan F."/>
            <person name="Li Y."/>
            <person name="Sun B."/>
            <person name="Zhang H."/>
            <person name="Zhang J."/>
            <person name="Zhu Y."/>
            <person name="Du M."/>
            <person name="Zhao Y."/>
            <person name="Schartl M."/>
            <person name="Tang Q."/>
            <person name="Wang J."/>
        </authorList>
    </citation>
    <scope>NUCLEOTIDE SEQUENCE</scope>
</reference>
<reference evidence="1" key="3">
    <citation type="submission" date="2025-09" db="UniProtKB">
        <authorList>
            <consortium name="Ensembl"/>
        </authorList>
    </citation>
    <scope>IDENTIFICATION</scope>
</reference>